<dbReference type="Pfam" id="PF00005">
    <property type="entry name" value="ABC_tran"/>
    <property type="match status" value="1"/>
</dbReference>
<protein>
    <recommendedName>
        <fullName evidence="3">ABC transporter domain-containing protein</fullName>
    </recommendedName>
</protein>
<keyword evidence="5" id="KW-1185">Reference proteome</keyword>
<evidence type="ECO:0000256" key="1">
    <source>
        <dbReference type="ARBA" id="ARBA00022741"/>
    </source>
</evidence>
<name>A0ABR1H6C2_9HYPO</name>
<evidence type="ECO:0000256" key="2">
    <source>
        <dbReference type="ARBA" id="ARBA00022840"/>
    </source>
</evidence>
<dbReference type="Gene3D" id="3.40.50.300">
    <property type="entry name" value="P-loop containing nucleotide triphosphate hydrolases"/>
    <property type="match status" value="1"/>
</dbReference>
<comment type="caution">
    <text evidence="4">The sequence shown here is derived from an EMBL/GenBank/DDBJ whole genome shotgun (WGS) entry which is preliminary data.</text>
</comment>
<gene>
    <name evidence="4" type="ORF">QQZ08_011933</name>
</gene>
<dbReference type="InterPro" id="IPR050173">
    <property type="entry name" value="ABC_transporter_C-like"/>
</dbReference>
<proteinExistence type="predicted"/>
<sequence>MAADSAALTLMNSDIERVQSRFLPLHEYWANLVEVALACWTLQREIGRALVAPIVVILCVAGSAGVAGVTEHVNLPDESDGRASGRYGNLYGEYEGTTSKWRLMLVVATTLVFTPETFSPLMAFAVTSRTPGVTRIFPGMAYMTLLAISPSSLFQSIPNQISALAFLGRIEDFLNHDSRVDPRTPSSLRKRSIASFPACEVTQGRLGWVKASLTLKNIDLTIPTSSITIVVGPVASGKSTLLKALGEVTFYSGTVAITSNNRKIGHCDQNPFLPNGTIRSIIVDNSEFDATRYRQALEGAELLPDLAARLEGI</sequence>
<dbReference type="InterPro" id="IPR027417">
    <property type="entry name" value="P-loop_NTPase"/>
</dbReference>
<evidence type="ECO:0000259" key="3">
    <source>
        <dbReference type="Pfam" id="PF00005"/>
    </source>
</evidence>
<dbReference type="EMBL" id="JAZAVK010000203">
    <property type="protein sequence ID" value="KAK7416667.1"/>
    <property type="molecule type" value="Genomic_DNA"/>
</dbReference>
<dbReference type="InterPro" id="IPR003439">
    <property type="entry name" value="ABC_transporter-like_ATP-bd"/>
</dbReference>
<dbReference type="PANTHER" id="PTHR24223">
    <property type="entry name" value="ATP-BINDING CASSETTE SUB-FAMILY C"/>
    <property type="match status" value="1"/>
</dbReference>
<evidence type="ECO:0000313" key="4">
    <source>
        <dbReference type="EMBL" id="KAK7416667.1"/>
    </source>
</evidence>
<dbReference type="PANTHER" id="PTHR24223:SF345">
    <property type="entry name" value="ABC MULTIDRUG TRANSPORTER (EUROFUNG)"/>
    <property type="match status" value="1"/>
</dbReference>
<evidence type="ECO:0000313" key="5">
    <source>
        <dbReference type="Proteomes" id="UP001498421"/>
    </source>
</evidence>
<organism evidence="4 5">
    <name type="scientific">Neonectria magnoliae</name>
    <dbReference type="NCBI Taxonomy" id="2732573"/>
    <lineage>
        <taxon>Eukaryota</taxon>
        <taxon>Fungi</taxon>
        <taxon>Dikarya</taxon>
        <taxon>Ascomycota</taxon>
        <taxon>Pezizomycotina</taxon>
        <taxon>Sordariomycetes</taxon>
        <taxon>Hypocreomycetidae</taxon>
        <taxon>Hypocreales</taxon>
        <taxon>Nectriaceae</taxon>
        <taxon>Neonectria</taxon>
    </lineage>
</organism>
<keyword evidence="2" id="KW-0067">ATP-binding</keyword>
<keyword evidence="1" id="KW-0547">Nucleotide-binding</keyword>
<accession>A0ABR1H6C2</accession>
<feature type="domain" description="ABC transporter" evidence="3">
    <location>
        <begin position="215"/>
        <end position="285"/>
    </location>
</feature>
<dbReference type="Proteomes" id="UP001498421">
    <property type="component" value="Unassembled WGS sequence"/>
</dbReference>
<reference evidence="4 5" key="1">
    <citation type="journal article" date="2025" name="Microbiol. Resour. Announc.">
        <title>Draft genome sequences for Neonectria magnoliae and Neonectria punicea, canker pathogens of Liriodendron tulipifera and Acer saccharum in West Virginia.</title>
        <authorList>
            <person name="Petronek H.M."/>
            <person name="Kasson M.T."/>
            <person name="Metheny A.M."/>
            <person name="Stauder C.M."/>
            <person name="Lovett B."/>
            <person name="Lynch S.C."/>
            <person name="Garnas J.R."/>
            <person name="Kasson L.R."/>
            <person name="Stajich J.E."/>
        </authorList>
    </citation>
    <scope>NUCLEOTIDE SEQUENCE [LARGE SCALE GENOMIC DNA]</scope>
    <source>
        <strain evidence="4 5">NRRL 64651</strain>
    </source>
</reference>
<dbReference type="SUPFAM" id="SSF52540">
    <property type="entry name" value="P-loop containing nucleoside triphosphate hydrolases"/>
    <property type="match status" value="1"/>
</dbReference>